<dbReference type="Proteomes" id="UP000199534">
    <property type="component" value="Unassembled WGS sequence"/>
</dbReference>
<dbReference type="Gene3D" id="3.40.50.300">
    <property type="entry name" value="P-loop containing nucleotide triphosphate hydrolases"/>
    <property type="match status" value="1"/>
</dbReference>
<keyword evidence="1" id="KW-1133">Transmembrane helix</keyword>
<dbReference type="InterPro" id="IPR027417">
    <property type="entry name" value="P-loop_NTPase"/>
</dbReference>
<dbReference type="RefSeq" id="WP_092980844.1">
    <property type="nucleotide sequence ID" value="NZ_FOYQ01000001.1"/>
</dbReference>
<dbReference type="InterPro" id="IPR049052">
    <property type="entry name" value="nSTAND1"/>
</dbReference>
<keyword evidence="4" id="KW-1185">Reference proteome</keyword>
<sequence length="809" mass="92525">MKEELTNPYVGLRPYQDNESLLFFGRNEQNLELLQRLHQYHFVAVVGSSGCGKSSLLRAGLIPSLKAGYLVDNCDNWFISIMKPGQDPLRNLCRSLLEELYQSTDQDSVNQLVQTVEEEGVDAILGLLEPLWKSKKTNFFILIDQFEELFRYASEDGRTSGRDGAIDFVNIFLELAEQKELPIYIVLTMRSDFIGDCSEFRGLPEAMNKSLYLVPRLSRQQLKMVIEGPARLFNTQVNPSLTSKLLNAMGKVKDELPLLQHALMRIWEYEKSKGKDGEMNLDDYRAVGGLEMALSMHADEALKTLSKEEFQIAKKMFQALTTIDDHGRKTRRPVHYGILLELTEANEKQLDKVINAFIRDRRSFLMVEETGRKHENIIDISHESLIRQWKRLERWVTDEGEAAAEYMRLAQYCQWNNEGTKELLSGIELELSQKWFEHFKPTKIWANRYHDNFEESVAYLHKSVEADQLAKQKALKRRRSNRVVLGSLIGVLLLCAAFASLYFYNLAKEADERTREIVEKAQEMMATAHADEDQNTGQDSTLYVEGYKDVVRYIESQQALYEGHKGTNELGEIVFDPETDELEDDAYEIWKLAKDSIKSREKRLAAAAWEAADKAESSEVTEALRNYLNTIESLEFADEITLHREAAEERLRRLDSIDPKWIGATTRNTVKAYVEYLDELSGKTRNIENIPEDMRRYVDSAYNRIRALRSGWLFAGRLDGGKTERLSPEDRIFKVVYRATGGSPSSPNAIPKKGDLLQVTDRRGRSVYNDFTGSAVVNKKSVPIHTGDFALALEVESLIGGAVFVKISY</sequence>
<gene>
    <name evidence="3" type="ORF">SAMN04490243_0787</name>
</gene>
<dbReference type="AlphaFoldDB" id="A0A1I6FW11"/>
<name>A0A1I6FW11_9FLAO</name>
<evidence type="ECO:0000313" key="4">
    <source>
        <dbReference type="Proteomes" id="UP000199534"/>
    </source>
</evidence>
<organism evidence="3 4">
    <name type="scientific">Robiginitalea myxolifaciens</name>
    <dbReference type="NCBI Taxonomy" id="400055"/>
    <lineage>
        <taxon>Bacteria</taxon>
        <taxon>Pseudomonadati</taxon>
        <taxon>Bacteroidota</taxon>
        <taxon>Flavobacteriia</taxon>
        <taxon>Flavobacteriales</taxon>
        <taxon>Flavobacteriaceae</taxon>
        <taxon>Robiginitalea</taxon>
    </lineage>
</organism>
<protein>
    <submittedName>
        <fullName evidence="3">Sensor domain CHASE3-containing protein</fullName>
    </submittedName>
</protein>
<proteinExistence type="predicted"/>
<feature type="domain" description="Novel STAND NTPase 1" evidence="2">
    <location>
        <begin position="8"/>
        <end position="420"/>
    </location>
</feature>
<accession>A0A1I6FW11</accession>
<keyword evidence="1" id="KW-0812">Transmembrane</keyword>
<reference evidence="3 4" key="1">
    <citation type="submission" date="2016-10" db="EMBL/GenBank/DDBJ databases">
        <authorList>
            <person name="de Groot N.N."/>
        </authorList>
    </citation>
    <scope>NUCLEOTIDE SEQUENCE [LARGE SCALE GENOMIC DNA]</scope>
    <source>
        <strain evidence="3 4">DSM 21019</strain>
    </source>
</reference>
<dbReference type="SUPFAM" id="SSF52540">
    <property type="entry name" value="P-loop containing nucleoside triphosphate hydrolases"/>
    <property type="match status" value="1"/>
</dbReference>
<keyword evidence="1" id="KW-0472">Membrane</keyword>
<dbReference type="Pfam" id="PF20703">
    <property type="entry name" value="nSTAND1"/>
    <property type="match status" value="1"/>
</dbReference>
<dbReference type="EMBL" id="FOYQ01000001">
    <property type="protein sequence ID" value="SFR34152.1"/>
    <property type="molecule type" value="Genomic_DNA"/>
</dbReference>
<feature type="transmembrane region" description="Helical" evidence="1">
    <location>
        <begin position="483"/>
        <end position="504"/>
    </location>
</feature>
<evidence type="ECO:0000256" key="1">
    <source>
        <dbReference type="SAM" id="Phobius"/>
    </source>
</evidence>
<evidence type="ECO:0000313" key="3">
    <source>
        <dbReference type="EMBL" id="SFR34152.1"/>
    </source>
</evidence>
<dbReference type="OrthoDB" id="414967at2"/>
<evidence type="ECO:0000259" key="2">
    <source>
        <dbReference type="Pfam" id="PF20703"/>
    </source>
</evidence>
<dbReference type="STRING" id="400055.SAMN04490243_0787"/>